<accession>A0ACC6PFK2</accession>
<sequence length="158" mass="17962">MIKGLFETHINVSNYEASAAFYERLPGLIPLHEDAARKSKFYWIGRAGEAMLGIRENYPSPLVQRQHFAFRVDLADLESARQMLNEQGIAATNFFGESDAPLSVFPFMPAVSIYFEDPDGHSIELLAMLPDQPRPELPILSWPEWEKVCGRASYTNER</sequence>
<comment type="caution">
    <text evidence="1">The sequence shown here is derived from an EMBL/GenBank/DDBJ whole genome shotgun (WGS) entry which is preliminary data.</text>
</comment>
<evidence type="ECO:0000313" key="2">
    <source>
        <dbReference type="Proteomes" id="UP001380953"/>
    </source>
</evidence>
<name>A0ACC6PFK2_9BACL</name>
<keyword evidence="2" id="KW-1185">Reference proteome</keyword>
<proteinExistence type="predicted"/>
<evidence type="ECO:0000313" key="1">
    <source>
        <dbReference type="EMBL" id="MEJ8305750.1"/>
    </source>
</evidence>
<dbReference type="EMBL" id="JBBKAR010000045">
    <property type="protein sequence ID" value="MEJ8305750.1"/>
    <property type="molecule type" value="Genomic_DNA"/>
</dbReference>
<gene>
    <name evidence="1" type="ORF">WKI47_17715</name>
</gene>
<dbReference type="Proteomes" id="UP001380953">
    <property type="component" value="Unassembled WGS sequence"/>
</dbReference>
<reference evidence="1" key="1">
    <citation type="submission" date="2024-03" db="EMBL/GenBank/DDBJ databases">
        <title>Whole genome sequecning of epiphytes from Marcgravia umbellata leaves.</title>
        <authorList>
            <person name="Kumar G."/>
            <person name="Savka M.A."/>
        </authorList>
    </citation>
    <scope>NUCLEOTIDE SEQUENCE</scope>
    <source>
        <strain evidence="1">RIT_BL5</strain>
    </source>
</reference>
<organism evidence="1 2">
    <name type="scientific">Saccharibacillus sacchari</name>
    <dbReference type="NCBI Taxonomy" id="456493"/>
    <lineage>
        <taxon>Bacteria</taxon>
        <taxon>Bacillati</taxon>
        <taxon>Bacillota</taxon>
        <taxon>Bacilli</taxon>
        <taxon>Bacillales</taxon>
        <taxon>Paenibacillaceae</taxon>
        <taxon>Saccharibacillus</taxon>
    </lineage>
</organism>
<protein>
    <submittedName>
        <fullName evidence="1">VOC family protein</fullName>
    </submittedName>
</protein>